<proteinExistence type="predicted"/>
<dbReference type="Pfam" id="PF00488">
    <property type="entry name" value="MutS_V"/>
    <property type="match status" value="1"/>
</dbReference>
<dbReference type="Proteomes" id="UP001054945">
    <property type="component" value="Unassembled WGS sequence"/>
</dbReference>
<dbReference type="InterPro" id="IPR007696">
    <property type="entry name" value="DNA_mismatch_repair_MutS_core"/>
</dbReference>
<evidence type="ECO:0000256" key="4">
    <source>
        <dbReference type="ARBA" id="ARBA00023204"/>
    </source>
</evidence>
<dbReference type="EMBL" id="BPLR01016435">
    <property type="protein sequence ID" value="GIY83841.1"/>
    <property type="molecule type" value="Genomic_DNA"/>
</dbReference>
<comment type="caution">
    <text evidence="6">The sequence shown here is derived from an EMBL/GenBank/DDBJ whole genome shotgun (WGS) entry which is preliminary data.</text>
</comment>
<dbReference type="GO" id="GO:0005634">
    <property type="term" value="C:nucleus"/>
    <property type="evidence" value="ECO:0007669"/>
    <property type="project" value="TreeGrafter"/>
</dbReference>
<accession>A0AAV4WLS2</accession>
<dbReference type="SMART" id="SM00534">
    <property type="entry name" value="MUTSac"/>
    <property type="match status" value="1"/>
</dbReference>
<keyword evidence="1" id="KW-0547">Nucleotide-binding</keyword>
<dbReference type="InterPro" id="IPR036187">
    <property type="entry name" value="DNA_mismatch_repair_MutS_sf"/>
</dbReference>
<dbReference type="PROSITE" id="PS00486">
    <property type="entry name" value="DNA_MISMATCH_REPAIR_2"/>
    <property type="match status" value="1"/>
</dbReference>
<dbReference type="GO" id="GO:0006298">
    <property type="term" value="P:mismatch repair"/>
    <property type="evidence" value="ECO:0007669"/>
    <property type="project" value="InterPro"/>
</dbReference>
<evidence type="ECO:0000256" key="2">
    <source>
        <dbReference type="ARBA" id="ARBA00022840"/>
    </source>
</evidence>
<evidence type="ECO:0000256" key="3">
    <source>
        <dbReference type="ARBA" id="ARBA00023125"/>
    </source>
</evidence>
<dbReference type="InterPro" id="IPR045076">
    <property type="entry name" value="MutS"/>
</dbReference>
<evidence type="ECO:0000256" key="1">
    <source>
        <dbReference type="ARBA" id="ARBA00022741"/>
    </source>
</evidence>
<evidence type="ECO:0000313" key="7">
    <source>
        <dbReference type="Proteomes" id="UP001054945"/>
    </source>
</evidence>
<keyword evidence="2" id="KW-0067">ATP-binding</keyword>
<dbReference type="SUPFAM" id="SSF48334">
    <property type="entry name" value="DNA repair protein MutS, domain III"/>
    <property type="match status" value="1"/>
</dbReference>
<dbReference type="SUPFAM" id="SSF52540">
    <property type="entry name" value="P-loop containing nucleoside triphosphate hydrolases"/>
    <property type="match status" value="1"/>
</dbReference>
<keyword evidence="4" id="KW-0227">DNA damage</keyword>
<dbReference type="InterPro" id="IPR000432">
    <property type="entry name" value="DNA_mismatch_repair_MutS_C"/>
</dbReference>
<dbReference type="Gene3D" id="1.10.1420.10">
    <property type="match status" value="2"/>
</dbReference>
<dbReference type="GO" id="GO:0005524">
    <property type="term" value="F:ATP binding"/>
    <property type="evidence" value="ECO:0007669"/>
    <property type="project" value="UniProtKB-KW"/>
</dbReference>
<reference evidence="6 7" key="1">
    <citation type="submission" date="2021-06" db="EMBL/GenBank/DDBJ databases">
        <title>Caerostris extrusa draft genome.</title>
        <authorList>
            <person name="Kono N."/>
            <person name="Arakawa K."/>
        </authorList>
    </citation>
    <scope>NUCLEOTIDE SEQUENCE [LARGE SCALE GENOMIC DNA]</scope>
</reference>
<feature type="domain" description="DNA mismatch repair proteins mutS family" evidence="5">
    <location>
        <begin position="300"/>
        <end position="316"/>
    </location>
</feature>
<dbReference type="AlphaFoldDB" id="A0AAV4WLS2"/>
<sequence>MEVYSGYSTELLKFGERLLKLWIAKPLRNINLIEERLNIVELKLSILNLLFLSLADLVSVADKVSSEILVPRNKIILTELPELLDNVEKYLSNIDHKAAREGDKTKIFLDISIYPAMKKCQDEILDAEKKLNDLRSEICKILKMIHFKYATVAGQKYLIEVPNSHMCLVPNNWLKISLMAHRFRKPSFQIQQGQHPMIAKFLGEGNQFVANDVQMNKQNMCMIVTGPNMGGKSTYVRQIALIAIMSHIGSYVPAELASIPLFDNIYVRMGSEDALAQGKSTFMVEMSETSEILANITSKSLVILDELGRGTSTNDGTAIAYATLEYLVSDISCFTLFVTHYPPVVELVSVY</sequence>
<keyword evidence="4" id="KW-0234">DNA repair</keyword>
<name>A0AAV4WLS2_CAEEX</name>
<evidence type="ECO:0000259" key="5">
    <source>
        <dbReference type="PROSITE" id="PS00486"/>
    </source>
</evidence>
<dbReference type="GO" id="GO:0030983">
    <property type="term" value="F:mismatched DNA binding"/>
    <property type="evidence" value="ECO:0007669"/>
    <property type="project" value="InterPro"/>
</dbReference>
<dbReference type="GO" id="GO:0006312">
    <property type="term" value="P:mitotic recombination"/>
    <property type="evidence" value="ECO:0007669"/>
    <property type="project" value="TreeGrafter"/>
</dbReference>
<keyword evidence="7" id="KW-1185">Reference proteome</keyword>
<dbReference type="PANTHER" id="PTHR11361:SF122">
    <property type="entry name" value="DNA MISMATCH REPAIR PROTEIN MSH3"/>
    <property type="match status" value="1"/>
</dbReference>
<evidence type="ECO:0000313" key="6">
    <source>
        <dbReference type="EMBL" id="GIY83841.1"/>
    </source>
</evidence>
<protein>
    <submittedName>
        <fullName evidence="6">DNA mismatch repair protein Msh3</fullName>
    </submittedName>
</protein>
<gene>
    <name evidence="6" type="primary">MSH3</name>
    <name evidence="6" type="ORF">CEXT_326571</name>
</gene>
<dbReference type="PANTHER" id="PTHR11361">
    <property type="entry name" value="DNA MISMATCH REPAIR PROTEIN MUTS FAMILY MEMBER"/>
    <property type="match status" value="1"/>
</dbReference>
<keyword evidence="3" id="KW-0238">DNA-binding</keyword>
<organism evidence="6 7">
    <name type="scientific">Caerostris extrusa</name>
    <name type="common">Bark spider</name>
    <name type="synonym">Caerostris bankana</name>
    <dbReference type="NCBI Taxonomy" id="172846"/>
    <lineage>
        <taxon>Eukaryota</taxon>
        <taxon>Metazoa</taxon>
        <taxon>Ecdysozoa</taxon>
        <taxon>Arthropoda</taxon>
        <taxon>Chelicerata</taxon>
        <taxon>Arachnida</taxon>
        <taxon>Araneae</taxon>
        <taxon>Araneomorphae</taxon>
        <taxon>Entelegynae</taxon>
        <taxon>Araneoidea</taxon>
        <taxon>Araneidae</taxon>
        <taxon>Caerostris</taxon>
    </lineage>
</organism>
<dbReference type="Gene3D" id="3.40.50.300">
    <property type="entry name" value="P-loop containing nucleotide triphosphate hydrolases"/>
    <property type="match status" value="1"/>
</dbReference>
<dbReference type="Pfam" id="PF05192">
    <property type="entry name" value="MutS_III"/>
    <property type="match status" value="1"/>
</dbReference>
<dbReference type="GO" id="GO:0140664">
    <property type="term" value="F:ATP-dependent DNA damage sensor activity"/>
    <property type="evidence" value="ECO:0007669"/>
    <property type="project" value="InterPro"/>
</dbReference>
<dbReference type="InterPro" id="IPR027417">
    <property type="entry name" value="P-loop_NTPase"/>
</dbReference>